<sequence>MRTFHAGFEPGHPPVRVRFGAGVRDEIGAEMKALGFSSALVLTTSEQADQGEAIRAELRDLALGLFAGAVMHTPVEVTEQALAKASGADCLVAIGGGSTIGLSKAIALRTDLPQIVLPTTYAGSEATPVLGQTENGVKETLRSPKVQPEVILYDPELVATLPAAMTVTSGLNAIAHAVEALYARDRNPLSDQLALGGIRAFVTGLPGVVAAPGDLNAREETLFGSWLCGTVLAQVGMALHHKLCHTLGGRFNLPHAETHAILLPHTAAYNEVAASAALAPLAELLGGSVGNGLYDFAATLGAPQALKDLGVVETDLDDAAELAVTNPYWNPRPIEKVAIRALLQGAWEGSRPRS</sequence>
<reference evidence="6 7" key="1">
    <citation type="submission" date="2019-09" db="EMBL/GenBank/DDBJ databases">
        <title>Taxonomic organization of the family Brucellaceae based on a phylogenomic approach.</title>
        <authorList>
            <person name="Leclercq S."/>
            <person name="Cloeckaert A."/>
            <person name="Zygmunt M.S."/>
        </authorList>
    </citation>
    <scope>NUCLEOTIDE SEQUENCE [LARGE SCALE GENOMIC DNA]</scope>
    <source>
        <strain evidence="6 7">LMG 3313</strain>
    </source>
</reference>
<evidence type="ECO:0000256" key="2">
    <source>
        <dbReference type="ARBA" id="ARBA00023002"/>
    </source>
</evidence>
<dbReference type="PANTHER" id="PTHR11496:SF102">
    <property type="entry name" value="ALCOHOL DEHYDROGENASE 4"/>
    <property type="match status" value="1"/>
</dbReference>
<dbReference type="Gene3D" id="3.40.50.1970">
    <property type="match status" value="1"/>
</dbReference>
<proteinExistence type="inferred from homology"/>
<comment type="similarity">
    <text evidence="1">Belongs to the iron-containing alcohol dehydrogenase family.</text>
</comment>
<feature type="domain" description="Fe-containing alcohol dehydrogenase-like C-terminal" evidence="5">
    <location>
        <begin position="166"/>
        <end position="346"/>
    </location>
</feature>
<dbReference type="Proteomes" id="UP000481876">
    <property type="component" value="Unassembled WGS sequence"/>
</dbReference>
<evidence type="ECO:0000259" key="5">
    <source>
        <dbReference type="Pfam" id="PF25137"/>
    </source>
</evidence>
<dbReference type="EMBL" id="WBWS01000044">
    <property type="protein sequence ID" value="KAB2758396.1"/>
    <property type="molecule type" value="Genomic_DNA"/>
</dbReference>
<keyword evidence="3" id="KW-0520">NAD</keyword>
<gene>
    <name evidence="6" type="ORF">F9L04_24645</name>
</gene>
<dbReference type="CDD" id="cd08177">
    <property type="entry name" value="MAR"/>
    <property type="match status" value="1"/>
</dbReference>
<dbReference type="InterPro" id="IPR039697">
    <property type="entry name" value="Alcohol_dehydrogenase_Fe"/>
</dbReference>
<name>A0A6L3YYK6_BRUAN</name>
<comment type="caution">
    <text evidence="6">The sequence shown here is derived from an EMBL/GenBank/DDBJ whole genome shotgun (WGS) entry which is preliminary data.</text>
</comment>
<keyword evidence="2" id="KW-0560">Oxidoreductase</keyword>
<evidence type="ECO:0000256" key="3">
    <source>
        <dbReference type="ARBA" id="ARBA00023027"/>
    </source>
</evidence>
<evidence type="ECO:0000313" key="7">
    <source>
        <dbReference type="Proteomes" id="UP000481876"/>
    </source>
</evidence>
<dbReference type="Pfam" id="PF25137">
    <property type="entry name" value="ADH_Fe_C"/>
    <property type="match status" value="1"/>
</dbReference>
<evidence type="ECO:0000259" key="4">
    <source>
        <dbReference type="Pfam" id="PF00465"/>
    </source>
</evidence>
<dbReference type="SUPFAM" id="SSF56796">
    <property type="entry name" value="Dehydroquinate synthase-like"/>
    <property type="match status" value="1"/>
</dbReference>
<dbReference type="Pfam" id="PF00465">
    <property type="entry name" value="Fe-ADH"/>
    <property type="match status" value="1"/>
</dbReference>
<feature type="domain" description="Alcohol dehydrogenase iron-type/glycerol dehydrogenase GldA" evidence="4">
    <location>
        <begin position="14"/>
        <end position="155"/>
    </location>
</feature>
<dbReference type="AlphaFoldDB" id="A0A6L3YYK6"/>
<dbReference type="PANTHER" id="PTHR11496">
    <property type="entry name" value="ALCOHOL DEHYDROGENASE"/>
    <property type="match status" value="1"/>
</dbReference>
<protein>
    <submittedName>
        <fullName evidence="6">Maleylacetate reductase</fullName>
    </submittedName>
</protein>
<dbReference type="RefSeq" id="WP_151664457.1">
    <property type="nucleotide sequence ID" value="NZ_WBWS01000044.1"/>
</dbReference>
<organism evidence="6 7">
    <name type="scientific">Brucella anthropi</name>
    <name type="common">Ochrobactrum anthropi</name>
    <dbReference type="NCBI Taxonomy" id="529"/>
    <lineage>
        <taxon>Bacteria</taxon>
        <taxon>Pseudomonadati</taxon>
        <taxon>Pseudomonadota</taxon>
        <taxon>Alphaproteobacteria</taxon>
        <taxon>Hyphomicrobiales</taxon>
        <taxon>Brucellaceae</taxon>
        <taxon>Brucella/Ochrobactrum group</taxon>
        <taxon>Brucella</taxon>
    </lineage>
</organism>
<dbReference type="InterPro" id="IPR056798">
    <property type="entry name" value="ADH_Fe_C"/>
</dbReference>
<evidence type="ECO:0000313" key="6">
    <source>
        <dbReference type="EMBL" id="KAB2758396.1"/>
    </source>
</evidence>
<accession>A0A6L3YYK6</accession>
<dbReference type="Gene3D" id="1.20.1090.10">
    <property type="entry name" value="Dehydroquinate synthase-like - alpha domain"/>
    <property type="match status" value="1"/>
</dbReference>
<dbReference type="InterPro" id="IPR034786">
    <property type="entry name" value="MAR"/>
</dbReference>
<dbReference type="GO" id="GO:0004022">
    <property type="term" value="F:alcohol dehydrogenase (NAD+) activity"/>
    <property type="evidence" value="ECO:0007669"/>
    <property type="project" value="TreeGrafter"/>
</dbReference>
<dbReference type="GO" id="GO:0018506">
    <property type="term" value="F:maleylacetate reductase activity"/>
    <property type="evidence" value="ECO:0007669"/>
    <property type="project" value="InterPro"/>
</dbReference>
<dbReference type="GO" id="GO:0046872">
    <property type="term" value="F:metal ion binding"/>
    <property type="evidence" value="ECO:0007669"/>
    <property type="project" value="InterPro"/>
</dbReference>
<dbReference type="InterPro" id="IPR001670">
    <property type="entry name" value="ADH_Fe/GldA"/>
</dbReference>
<evidence type="ECO:0000256" key="1">
    <source>
        <dbReference type="ARBA" id="ARBA00007358"/>
    </source>
</evidence>